<evidence type="ECO:0000313" key="2">
    <source>
        <dbReference type="Proteomes" id="UP000309997"/>
    </source>
</evidence>
<accession>A0ACC4CW81</accession>
<proteinExistence type="predicted"/>
<reference evidence="1 2" key="1">
    <citation type="journal article" date="2024" name="Plant Biotechnol. J.">
        <title>Genome and CRISPR/Cas9 system of a widespread forest tree (Populus alba) in the world.</title>
        <authorList>
            <person name="Liu Y.J."/>
            <person name="Jiang P.F."/>
            <person name="Han X.M."/>
            <person name="Li X.Y."/>
            <person name="Wang H.M."/>
            <person name="Wang Y.J."/>
            <person name="Wang X.X."/>
            <person name="Zeng Q.Y."/>
        </authorList>
    </citation>
    <scope>NUCLEOTIDE SEQUENCE [LARGE SCALE GENOMIC DNA]</scope>
    <source>
        <strain evidence="2">cv. PAL-ZL1</strain>
    </source>
</reference>
<evidence type="ECO:0000313" key="1">
    <source>
        <dbReference type="EMBL" id="KAL3609274.1"/>
    </source>
</evidence>
<comment type="caution">
    <text evidence="1">The sequence shown here is derived from an EMBL/GenBank/DDBJ whole genome shotgun (WGS) entry which is preliminary data.</text>
</comment>
<dbReference type="EMBL" id="RCHU02000001">
    <property type="protein sequence ID" value="KAL3609274.1"/>
    <property type="molecule type" value="Genomic_DNA"/>
</dbReference>
<organism evidence="1 2">
    <name type="scientific">Populus alba</name>
    <name type="common">White poplar</name>
    <dbReference type="NCBI Taxonomy" id="43335"/>
    <lineage>
        <taxon>Eukaryota</taxon>
        <taxon>Viridiplantae</taxon>
        <taxon>Streptophyta</taxon>
        <taxon>Embryophyta</taxon>
        <taxon>Tracheophyta</taxon>
        <taxon>Spermatophyta</taxon>
        <taxon>Magnoliopsida</taxon>
        <taxon>eudicotyledons</taxon>
        <taxon>Gunneridae</taxon>
        <taxon>Pentapetalae</taxon>
        <taxon>rosids</taxon>
        <taxon>fabids</taxon>
        <taxon>Malpighiales</taxon>
        <taxon>Salicaceae</taxon>
        <taxon>Saliceae</taxon>
        <taxon>Populus</taxon>
    </lineage>
</organism>
<gene>
    <name evidence="1" type="ORF">D5086_000294</name>
</gene>
<sequence>MARKAAVLPIVGMVMAECAQAGRMILGKAAMSNGISSFVFVLYSNAIACLILLPSSSLFHRSSERPPLTPSIVSGFFLLGLFGCLGQSFCYAGINLSSPTLGTAMLNLVPGLTFILAIIFRMENVDWKSYSTVAKSMGTIVSIGGAFIVTCYKGPLLLKALPSVTKSSHQVLLQQSNWVLGGLLMAVDCATASSWLIVQALILKKYPAKLIVVFFHFFFSTILSSIVAVVMERDPSAWSLNSNIRLIAVLFSGILGNAFEVGVTAWCLHKTGPVFVAIFAPLGIVIAAAASVVCFGDALDLGIVLGAAIIAIGFYAVIWGKAQEEVKKVEEDKENCGSASSSQKVPFLQNRSNDSNTRTLTSKRLFKKYTNGSKRNLKLLIIRASSDESDCNTEECAPEKEAGMVSLGWLAGEKTKVAGTFPPWTRGRTGYVEKDTAGQTDIYSVEASYLHVFP</sequence>
<dbReference type="Proteomes" id="UP000309997">
    <property type="component" value="Unassembled WGS sequence"/>
</dbReference>
<name>A0ACC4CW81_POPAL</name>
<keyword evidence="2" id="KW-1185">Reference proteome</keyword>
<protein>
    <submittedName>
        <fullName evidence="1">Uncharacterized protein</fullName>
    </submittedName>
</protein>